<evidence type="ECO:0000256" key="1">
    <source>
        <dbReference type="ARBA" id="ARBA00004365"/>
    </source>
</evidence>
<dbReference type="GO" id="GO:0005198">
    <property type="term" value="F:structural molecule activity"/>
    <property type="evidence" value="ECO:0007669"/>
    <property type="project" value="UniProtKB-UniRule"/>
</dbReference>
<dbReference type="PRINTS" id="PR01005">
    <property type="entry name" value="FLGHOOKAP1"/>
</dbReference>
<protein>
    <recommendedName>
        <fullName evidence="4 7">Flagellar hook-associated protein 1</fullName>
        <shortName evidence="7">HAP1</shortName>
    </recommendedName>
</protein>
<evidence type="ECO:0000259" key="12">
    <source>
        <dbReference type="Pfam" id="PF22638"/>
    </source>
</evidence>
<dbReference type="EMBL" id="CPZJ01000002">
    <property type="protein sequence ID" value="CNF22272.1"/>
    <property type="molecule type" value="Genomic_DNA"/>
</dbReference>
<dbReference type="InterPro" id="IPR001444">
    <property type="entry name" value="Flag_bb_rod_N"/>
</dbReference>
<dbReference type="GO" id="GO:0009424">
    <property type="term" value="C:bacterial-type flagellum hook"/>
    <property type="evidence" value="ECO:0007669"/>
    <property type="project" value="UniProtKB-UniRule"/>
</dbReference>
<accession>A0A0T9LTH4</accession>
<evidence type="ECO:0000256" key="7">
    <source>
        <dbReference type="RuleBase" id="RU362065"/>
    </source>
</evidence>
<dbReference type="KEGG" id="yin:CH53_3560"/>
<evidence type="ECO:0000313" key="14">
    <source>
        <dbReference type="EMBL" id="OVZ82354.1"/>
    </source>
</evidence>
<dbReference type="Proteomes" id="UP000196440">
    <property type="component" value="Unassembled WGS sequence"/>
</dbReference>
<keyword evidence="13" id="KW-0282">Flagellum</keyword>
<keyword evidence="6 7" id="KW-0975">Bacterial flagellum</keyword>
<evidence type="ECO:0000259" key="9">
    <source>
        <dbReference type="Pfam" id="PF00460"/>
    </source>
</evidence>
<dbReference type="OrthoDB" id="9802553at2"/>
<comment type="similarity">
    <text evidence="3 7">Belongs to the flagella basal body rod proteins family.</text>
</comment>
<keyword evidence="13" id="KW-0966">Cell projection</keyword>
<keyword evidence="13" id="KW-0969">Cilium</keyword>
<dbReference type="GO" id="GO:0044780">
    <property type="term" value="P:bacterial-type flagellum assembly"/>
    <property type="evidence" value="ECO:0007669"/>
    <property type="project" value="InterPro"/>
</dbReference>
<dbReference type="InterPro" id="IPR049119">
    <property type="entry name" value="FlgK_D2-like"/>
</dbReference>
<dbReference type="PANTHER" id="PTHR30033">
    <property type="entry name" value="FLAGELLAR HOOK-ASSOCIATED PROTEIN 1"/>
    <property type="match status" value="1"/>
</dbReference>
<evidence type="ECO:0000256" key="2">
    <source>
        <dbReference type="ARBA" id="ARBA00004613"/>
    </source>
</evidence>
<sequence>MSNSLMNTAMSGLSAAQYALSTVSNNITNFQVAGYNRQNTIFAQNGGTLSPAGFIGNGVAVTGVNREYNSFITNQLRSSQTQSSGLTTYYQQISQIDNLLSNSSNNLSSTMQDFFSNLQNLVSNSGDDAARKTVLGKAEGLVNQFQNADKYLRDMDTGVNQKITESVTQINNYADQIAKLNDQITRLRGSSGSEPNALLDQRDQLVTELNQIVGVTVTQQDGDAYNVSFANGLPLVQGPDSYKVQAIPSSSDATRLTIGYKYGSGDVLEVDESRLTTGTLGGTLKFRSEALDSARNQLGQLALVMADSFNTQHKAGFDTSGDPGTDFFSFAQPNVLKNARNQGDASLTVSYTDTSKVKASDYSVEFDGTDWQVTRLSDNTKVPANPVKDGSGNTTGLSFDGVAVSVDNGTTGAQARDKFIVKTVSSVAANLQVEITDSSKIAAAGTADGGASDNVNAQALLSLQTKKLVDGKATLSGAYAGLVSNVGNQTSTAKTNSTAQANIVKQLTAEQQSISGVNLDEEYGDLQRFQQYYLANAQVIQTASTLFNALLSLRG</sequence>
<feature type="domain" description="Flagellar hook-associated protein 1 D2-like" evidence="11">
    <location>
        <begin position="336"/>
        <end position="423"/>
    </location>
</feature>
<dbReference type="EMBL" id="NHOI01000037">
    <property type="protein sequence ID" value="OVZ82354.1"/>
    <property type="molecule type" value="Genomic_DNA"/>
</dbReference>
<reference evidence="14 16" key="2">
    <citation type="submission" date="2017-05" db="EMBL/GenBank/DDBJ databases">
        <title>Whole genome sequencing of Yersinia kristensenii.</title>
        <authorList>
            <person name="Campioni F."/>
        </authorList>
    </citation>
    <scope>NUCLEOTIDE SEQUENCE [LARGE SCALE GENOMIC DNA]</scope>
    <source>
        <strain evidence="14 16">CFSAN060536</strain>
    </source>
</reference>
<evidence type="ECO:0000256" key="4">
    <source>
        <dbReference type="ARBA" id="ARBA00016244"/>
    </source>
</evidence>
<proteinExistence type="inferred from homology"/>
<dbReference type="RefSeq" id="WP_042569589.1">
    <property type="nucleotide sequence ID" value="NZ_CABHXJ010000029.1"/>
</dbReference>
<feature type="domain" description="Flagellar basal-body/hook protein C-terminal" evidence="10">
    <location>
        <begin position="514"/>
        <end position="553"/>
    </location>
</feature>
<keyword evidence="5 7" id="KW-0964">Secreted</keyword>
<feature type="coiled-coil region" evidence="8">
    <location>
        <begin position="163"/>
        <end position="190"/>
    </location>
</feature>
<evidence type="ECO:0000259" key="11">
    <source>
        <dbReference type="Pfam" id="PF21158"/>
    </source>
</evidence>
<feature type="domain" description="Flagellar basal body rod protein N-terminal" evidence="9">
    <location>
        <begin position="6"/>
        <end position="35"/>
    </location>
</feature>
<dbReference type="SUPFAM" id="SSF64518">
    <property type="entry name" value="Phase 1 flagellin"/>
    <property type="match status" value="1"/>
</dbReference>
<dbReference type="InterPro" id="IPR053927">
    <property type="entry name" value="FlgK_helical"/>
</dbReference>
<evidence type="ECO:0000313" key="16">
    <source>
        <dbReference type="Proteomes" id="UP000196440"/>
    </source>
</evidence>
<organism evidence="13 15">
    <name type="scientific">Yersinia intermedia</name>
    <dbReference type="NCBI Taxonomy" id="631"/>
    <lineage>
        <taxon>Bacteria</taxon>
        <taxon>Pseudomonadati</taxon>
        <taxon>Pseudomonadota</taxon>
        <taxon>Gammaproteobacteria</taxon>
        <taxon>Enterobacterales</taxon>
        <taxon>Yersiniaceae</taxon>
        <taxon>Yersinia</taxon>
    </lineage>
</organism>
<dbReference type="Pfam" id="PF21158">
    <property type="entry name" value="flgK_1st_1"/>
    <property type="match status" value="1"/>
</dbReference>
<gene>
    <name evidence="7 13" type="primary">flgK</name>
    <name evidence="14" type="ORF">CBW57_20330</name>
    <name evidence="13" type="ORF">ERS008530_00729</name>
</gene>
<dbReference type="AlphaFoldDB" id="A0A0T9LTH4"/>
<comment type="subcellular location">
    <subcellularLocation>
        <location evidence="1 7">Bacterial flagellum</location>
    </subcellularLocation>
    <subcellularLocation>
        <location evidence="2 7">Secreted</location>
    </subcellularLocation>
</comment>
<dbReference type="Pfam" id="PF22638">
    <property type="entry name" value="FlgK_D1"/>
    <property type="match status" value="1"/>
</dbReference>
<keyword evidence="8" id="KW-0175">Coiled coil</keyword>
<evidence type="ECO:0000259" key="10">
    <source>
        <dbReference type="Pfam" id="PF06429"/>
    </source>
</evidence>
<dbReference type="STRING" id="631.CH53_3560"/>
<evidence type="ECO:0000313" key="15">
    <source>
        <dbReference type="Proteomes" id="UP000038750"/>
    </source>
</evidence>
<evidence type="ECO:0000256" key="3">
    <source>
        <dbReference type="ARBA" id="ARBA00009677"/>
    </source>
</evidence>
<evidence type="ECO:0000313" key="13">
    <source>
        <dbReference type="EMBL" id="CNF22272.1"/>
    </source>
</evidence>
<dbReference type="GO" id="GO:0005576">
    <property type="term" value="C:extracellular region"/>
    <property type="evidence" value="ECO:0007669"/>
    <property type="project" value="UniProtKB-SubCell"/>
</dbReference>
<dbReference type="Proteomes" id="UP000038750">
    <property type="component" value="Unassembled WGS sequence"/>
</dbReference>
<dbReference type="eggNOG" id="COG1256">
    <property type="taxonomic scope" value="Bacteria"/>
</dbReference>
<feature type="domain" description="Flagellar hook-associated protein FlgK helical" evidence="12">
    <location>
        <begin position="93"/>
        <end position="328"/>
    </location>
</feature>
<dbReference type="Pfam" id="PF06429">
    <property type="entry name" value="Flg_bbr_C"/>
    <property type="match status" value="1"/>
</dbReference>
<evidence type="ECO:0000256" key="5">
    <source>
        <dbReference type="ARBA" id="ARBA00022525"/>
    </source>
</evidence>
<dbReference type="InterPro" id="IPR010930">
    <property type="entry name" value="Flg_bb/hook_C_dom"/>
</dbReference>
<evidence type="ECO:0000256" key="8">
    <source>
        <dbReference type="SAM" id="Coils"/>
    </source>
</evidence>
<dbReference type="InterPro" id="IPR002371">
    <property type="entry name" value="FlgK"/>
</dbReference>
<evidence type="ECO:0000256" key="6">
    <source>
        <dbReference type="ARBA" id="ARBA00023143"/>
    </source>
</evidence>
<reference evidence="13 15" key="1">
    <citation type="submission" date="2015-03" db="EMBL/GenBank/DDBJ databases">
        <authorList>
            <person name="Murphy D."/>
        </authorList>
    </citation>
    <scope>NUCLEOTIDE SEQUENCE [LARGE SCALE GENOMIC DNA]</scope>
    <source>
        <strain evidence="13 15">BR165/97</strain>
    </source>
</reference>
<dbReference type="NCBIfam" id="TIGR02492">
    <property type="entry name" value="flgK_ends"/>
    <property type="match status" value="1"/>
</dbReference>
<dbReference type="Pfam" id="PF00460">
    <property type="entry name" value="Flg_bb_rod"/>
    <property type="match status" value="1"/>
</dbReference>
<dbReference type="PANTHER" id="PTHR30033:SF1">
    <property type="entry name" value="FLAGELLAR HOOK-ASSOCIATED PROTEIN 1"/>
    <property type="match status" value="1"/>
</dbReference>
<name>A0A0T9LTH4_YERIN</name>